<dbReference type="SMART" id="SM00534">
    <property type="entry name" value="MUTSac"/>
    <property type="match status" value="1"/>
</dbReference>
<feature type="region of interest" description="Disordered" evidence="12">
    <location>
        <begin position="1843"/>
        <end position="1864"/>
    </location>
</feature>
<evidence type="ECO:0000256" key="3">
    <source>
        <dbReference type="ARBA" id="ARBA00022151"/>
    </source>
</evidence>
<dbReference type="PROSITE" id="PS00486">
    <property type="entry name" value="DNA_MISMATCH_REPAIR_2"/>
    <property type="match status" value="1"/>
</dbReference>
<dbReference type="GO" id="GO:0006298">
    <property type="term" value="P:mismatch repair"/>
    <property type="evidence" value="ECO:0007669"/>
    <property type="project" value="InterPro"/>
</dbReference>
<dbReference type="InterPro" id="IPR007861">
    <property type="entry name" value="DNA_mismatch_repair_MutS_clamp"/>
</dbReference>
<dbReference type="GO" id="GO:0004864">
    <property type="term" value="F:protein phosphatase inhibitor activity"/>
    <property type="evidence" value="ECO:0007669"/>
    <property type="project" value="InterPro"/>
</dbReference>
<comment type="similarity">
    <text evidence="2">Belongs to the DNA mismatch repair MutS family. MSH3 subfamily.</text>
</comment>
<dbReference type="FunFam" id="3.30.420.110:FF:000010">
    <property type="entry name" value="DNA mismatch repair protein"/>
    <property type="match status" value="1"/>
</dbReference>
<dbReference type="SUPFAM" id="SSF55271">
    <property type="entry name" value="DNA repair protein MutS, domain I"/>
    <property type="match status" value="1"/>
</dbReference>
<feature type="compositionally biased region" description="Acidic residues" evidence="12">
    <location>
        <begin position="1854"/>
        <end position="1864"/>
    </location>
</feature>
<feature type="region of interest" description="Disordered" evidence="12">
    <location>
        <begin position="1777"/>
        <end position="1804"/>
    </location>
</feature>
<dbReference type="InterPro" id="IPR027417">
    <property type="entry name" value="P-loop_NTPase"/>
</dbReference>
<evidence type="ECO:0000256" key="11">
    <source>
        <dbReference type="ARBA" id="ARBA00073774"/>
    </source>
</evidence>
<evidence type="ECO:0000256" key="1">
    <source>
        <dbReference type="ARBA" id="ARBA00004123"/>
    </source>
</evidence>
<evidence type="ECO:0000256" key="8">
    <source>
        <dbReference type="ARBA" id="ARBA00023204"/>
    </source>
</evidence>
<dbReference type="GO" id="GO:0009966">
    <property type="term" value="P:regulation of signal transduction"/>
    <property type="evidence" value="ECO:0007669"/>
    <property type="project" value="InterPro"/>
</dbReference>
<dbReference type="PANTHER" id="PTHR11361">
    <property type="entry name" value="DNA MISMATCH REPAIR PROTEIN MUTS FAMILY MEMBER"/>
    <property type="match status" value="1"/>
</dbReference>
<dbReference type="FunFam" id="3.40.1170.10:FF:000004">
    <property type="entry name" value="DNA mismatch repair protein"/>
    <property type="match status" value="1"/>
</dbReference>
<name>A0A816N0S2_BRANA</name>
<protein>
    <recommendedName>
        <fullName evidence="3 11">DNA mismatch repair protein MSH3</fullName>
    </recommendedName>
    <alternativeName>
        <fullName evidence="3 11">DNA mismatch repair protein MSH3</fullName>
    </alternativeName>
    <alternativeName>
        <fullName evidence="10">MutS protein homolog 3</fullName>
    </alternativeName>
</protein>
<dbReference type="Pfam" id="PF04979">
    <property type="entry name" value="IPP-2"/>
    <property type="match status" value="1"/>
</dbReference>
<dbReference type="Proteomes" id="UP001295469">
    <property type="component" value="Chromosome C07"/>
</dbReference>
<evidence type="ECO:0000313" key="14">
    <source>
        <dbReference type="EMBL" id="CAF2028222.1"/>
    </source>
</evidence>
<feature type="region of interest" description="Disordered" evidence="12">
    <location>
        <begin position="1216"/>
        <end position="1242"/>
    </location>
</feature>
<accession>A0A816N0S2</accession>
<dbReference type="EMBL" id="HG994371">
    <property type="protein sequence ID" value="CAF2028222.1"/>
    <property type="molecule type" value="Genomic_DNA"/>
</dbReference>
<feature type="region of interest" description="Disordered" evidence="12">
    <location>
        <begin position="1"/>
        <end position="72"/>
    </location>
</feature>
<reference evidence="14" key="1">
    <citation type="submission" date="2021-01" db="EMBL/GenBank/DDBJ databases">
        <authorList>
            <consortium name="Genoscope - CEA"/>
            <person name="William W."/>
        </authorList>
    </citation>
    <scope>NUCLEOTIDE SEQUENCE</scope>
</reference>
<dbReference type="Gene3D" id="1.10.1420.10">
    <property type="match status" value="2"/>
</dbReference>
<evidence type="ECO:0000256" key="2">
    <source>
        <dbReference type="ARBA" id="ARBA00007094"/>
    </source>
</evidence>
<keyword evidence="6" id="KW-0067">ATP-binding</keyword>
<evidence type="ECO:0000256" key="12">
    <source>
        <dbReference type="SAM" id="MobiDB-lite"/>
    </source>
</evidence>
<dbReference type="InterPro" id="IPR007696">
    <property type="entry name" value="DNA_mismatch_repair_MutS_core"/>
</dbReference>
<dbReference type="InterPro" id="IPR000432">
    <property type="entry name" value="DNA_mismatch_repair_MutS_C"/>
</dbReference>
<keyword evidence="7" id="KW-0238">DNA-binding</keyword>
<organism evidence="14">
    <name type="scientific">Brassica napus</name>
    <name type="common">Rape</name>
    <dbReference type="NCBI Taxonomy" id="3708"/>
    <lineage>
        <taxon>Eukaryota</taxon>
        <taxon>Viridiplantae</taxon>
        <taxon>Streptophyta</taxon>
        <taxon>Embryophyta</taxon>
        <taxon>Tracheophyta</taxon>
        <taxon>Spermatophyta</taxon>
        <taxon>Magnoliopsida</taxon>
        <taxon>eudicotyledons</taxon>
        <taxon>Gunneridae</taxon>
        <taxon>Pentapetalae</taxon>
        <taxon>rosids</taxon>
        <taxon>malvids</taxon>
        <taxon>Brassicales</taxon>
        <taxon>Brassicaceae</taxon>
        <taxon>Brassiceae</taxon>
        <taxon>Brassica</taxon>
    </lineage>
</organism>
<evidence type="ECO:0000256" key="5">
    <source>
        <dbReference type="ARBA" id="ARBA00022763"/>
    </source>
</evidence>
<dbReference type="InterPro" id="IPR036187">
    <property type="entry name" value="DNA_mismatch_repair_MutS_sf"/>
</dbReference>
<evidence type="ECO:0000256" key="6">
    <source>
        <dbReference type="ARBA" id="ARBA00022840"/>
    </source>
</evidence>
<dbReference type="Pfam" id="PF00488">
    <property type="entry name" value="MutS_V"/>
    <property type="match status" value="1"/>
</dbReference>
<dbReference type="Gene3D" id="3.40.1170.10">
    <property type="entry name" value="DNA repair protein MutS, domain I"/>
    <property type="match status" value="1"/>
</dbReference>
<dbReference type="InterPro" id="IPR007860">
    <property type="entry name" value="DNA_mmatch_repair_MutS_con_dom"/>
</dbReference>
<dbReference type="PANTHER" id="PTHR11361:SF122">
    <property type="entry name" value="DNA MISMATCH REPAIR PROTEIN MSH3"/>
    <property type="match status" value="1"/>
</dbReference>
<evidence type="ECO:0000256" key="4">
    <source>
        <dbReference type="ARBA" id="ARBA00022741"/>
    </source>
</evidence>
<evidence type="ECO:0000256" key="9">
    <source>
        <dbReference type="ARBA" id="ARBA00023242"/>
    </source>
</evidence>
<dbReference type="Pfam" id="PF01624">
    <property type="entry name" value="MutS_I"/>
    <property type="match status" value="1"/>
</dbReference>
<evidence type="ECO:0000256" key="10">
    <source>
        <dbReference type="ARBA" id="ARBA00029792"/>
    </source>
</evidence>
<dbReference type="Gene3D" id="3.30.420.110">
    <property type="entry name" value="MutS, connector domain"/>
    <property type="match status" value="1"/>
</dbReference>
<dbReference type="Pfam" id="PF05192">
    <property type="entry name" value="MutS_III"/>
    <property type="match status" value="1"/>
</dbReference>
<feature type="region of interest" description="Disordered" evidence="12">
    <location>
        <begin position="1162"/>
        <end position="1194"/>
    </location>
</feature>
<dbReference type="InterPro" id="IPR016151">
    <property type="entry name" value="DNA_mismatch_repair_MutS_N"/>
</dbReference>
<dbReference type="InterPro" id="IPR007695">
    <property type="entry name" value="DNA_mismatch_repair_MutS-lik_N"/>
</dbReference>
<dbReference type="Gene3D" id="3.40.50.300">
    <property type="entry name" value="P-loop containing nucleotide triphosphate hydrolases"/>
    <property type="match status" value="1"/>
</dbReference>
<dbReference type="SMART" id="SM00533">
    <property type="entry name" value="MUTSd"/>
    <property type="match status" value="1"/>
</dbReference>
<dbReference type="SUPFAM" id="SSF48334">
    <property type="entry name" value="DNA repair protein MutS, domain III"/>
    <property type="match status" value="1"/>
</dbReference>
<feature type="region of interest" description="Disordered" evidence="12">
    <location>
        <begin position="1022"/>
        <end position="1041"/>
    </location>
</feature>
<dbReference type="GO" id="GO:0005634">
    <property type="term" value="C:nucleus"/>
    <property type="evidence" value="ECO:0007669"/>
    <property type="project" value="UniProtKB-SubCell"/>
</dbReference>
<dbReference type="Pfam" id="PF05190">
    <property type="entry name" value="MutS_IV"/>
    <property type="match status" value="1"/>
</dbReference>
<dbReference type="SUPFAM" id="SSF52540">
    <property type="entry name" value="P-loop containing nucleoside triphosphate hydrolases"/>
    <property type="match status" value="1"/>
</dbReference>
<dbReference type="InterPro" id="IPR007062">
    <property type="entry name" value="PPI-2"/>
</dbReference>
<evidence type="ECO:0000259" key="13">
    <source>
        <dbReference type="PROSITE" id="PS00486"/>
    </source>
</evidence>
<keyword evidence="4" id="KW-0547">Nucleotide-binding</keyword>
<dbReference type="InterPro" id="IPR045076">
    <property type="entry name" value="MutS"/>
</dbReference>
<evidence type="ECO:0000256" key="7">
    <source>
        <dbReference type="ARBA" id="ARBA00023125"/>
    </source>
</evidence>
<dbReference type="Pfam" id="PF01803">
    <property type="entry name" value="LIM_bind"/>
    <property type="match status" value="1"/>
</dbReference>
<dbReference type="FunFam" id="3.40.50.300:FF:002130">
    <property type="entry name" value="DNA mismatch repair protein MSH3"/>
    <property type="match status" value="1"/>
</dbReference>
<dbReference type="InterPro" id="IPR036678">
    <property type="entry name" value="MutS_con_dom_sf"/>
</dbReference>
<gene>
    <name evidence="14" type="ORF">DARMORV10_C07P54390.1</name>
</gene>
<feature type="compositionally biased region" description="Basic and acidic residues" evidence="12">
    <location>
        <begin position="1031"/>
        <end position="1041"/>
    </location>
</feature>
<dbReference type="FunFam" id="1.10.1420.10:FF:000004">
    <property type="entry name" value="DNA mismatch repair protein Msh3"/>
    <property type="match status" value="1"/>
</dbReference>
<dbReference type="GO" id="GO:0140664">
    <property type="term" value="F:ATP-dependent DNA damage sensor activity"/>
    <property type="evidence" value="ECO:0007669"/>
    <property type="project" value="InterPro"/>
</dbReference>
<dbReference type="InterPro" id="IPR029005">
    <property type="entry name" value="LIM-bd/SEUSS"/>
</dbReference>
<dbReference type="GO" id="GO:0030983">
    <property type="term" value="F:mismatched DNA binding"/>
    <property type="evidence" value="ECO:0007669"/>
    <property type="project" value="InterPro"/>
</dbReference>
<comment type="subcellular location">
    <subcellularLocation>
        <location evidence="1">Nucleus</location>
    </subcellularLocation>
</comment>
<sequence>MGKQKQQVISRFFAPKPKPSPPPNQESSTPPPKISATVSFSPSKRKLLSDHLAAASPKKPKLSPHTQNPDPNLHRRFLQRFLEPPPEEESLPVTTSIKYTPLEQQVVELKSKHPDVILMVEVGYRYRFFGEDAEIAARVLGIYAHMDHSFMTASVPTFRLNVHVRRLVNAGYKIGVVKQTETAAIKSHGANRSGPFFRGLSGLYTKATLEAAEDISGGCVGEEGFGGQSNFLVCVVDERVDRETNKGCGLEAGFDVRVGVVGVEISTGEVVHGEFNDNFMRSGLEAVVLSLSPAELLLGQPLSQQTEKFLLGYAGPTSNVRVERASLDRFRNDSAVDEIVSIYEDLSARNIEDDKENRVEVAGEKISCLTVHTIMNMPHLTVKALALTLRHLRQFGFERILFEGASVRSLSSTTEMTLSANTLQQLEVVRNNSDGSESGSLFHNMNQTLTVYGSRLLRHWVTHPLCDRNLISARLDAVSEIVACMGSPSSSQASDELDEESSERKIVPPELYHVLSSVLTALSRSPDIQRGITRIFHRTAKATEFIAVIEAILLAGKQLQRLGIKQDCETRSMQSATVRSSLLRKLISVVSSPAVVDNAAKLLSALNKEGAARGDLLNILITSSNQFPELAEARQAVLAVREKLDSLIVSYRKKLANRNLEFLEVSGITHLIEVPVDAKVPMNWVKVNSTKKTIRYHPPEILAGLDELALATEHLSIVNRASWDSFLKSFGRYYTDFQAAVQALAALDCLHSLATLCRNKNYICPLFVDDSEPVEINIQSGRHPVLETILQDNFVPNDTSLHAEGEYCQIITGPNMGGKSCYIRQVALISIMAQVGSFVPASFAKLHVLDGVFTRMGATDSIQHGRSTFLEELSEASHIIRTCSSRSLVIIDELGRGTSTHDGVAIAYATLHHLLVEKRCLVLFVTHYPEIAEISNSFPVSAGTYHVSYLTSQKDNGGSDHDDVTYLYKLVRGLCSRSFGFKVAQLAQIPPSCIHRAITMAANLEAEVRARERNTVSSIKHLMESPGKPKAHAEPPESRTEESMSVLGDLFADLRCALSEDDPSKSFKLLKGAWKIAEDLVARGRVQWDEANIVEIESNKPVRQKITEPKTPYHPPYPMIDDDGGSLSSRVRSFDNFVEMHRAEELKNDLNDLASSSKIISHISDSGDWTPSEDEAEPIDQNEDDPEGEKNTSFNEHRRVHYDEFRMVKEMRSSGGSFYGEDAEGDDSAKTGKPEATISQNTPGFIDQDIPLALTLLLLSKSNIVFWFTGNQTEVAALNTIPVRTWSFLVLGIGIGASRSRSRISTFSFGLCLYPQITTNIRSWWVCFSSVPMGENHYYHADKKKARLEEAEQDDMLHYNQYQDPTGGQDLQLQAWTRQQNQFLQSMTLPQQQYIQHQDPTVRNPQLQALFLRHRLRQQQQQQQQQLRRLLLLQQQIPPNVCPFGGGMCAHRKFMMFLHHIKQRPEDNCITFWREFVAEYFSPRAKQRLCFSQYNGAGHMLGTLPQGMWQCNLCGTKSGKGFEATFDVLARLFEIKFASGFVNELLSLEDPRECRVPSGVIVLEYRKLVQTIEYEECRVVHEGPFRIIFSQDLKILRWEFCARRHEEFLPRRLIAPKVNQLLQVAQKCTISESGSEGVAQQDLQTNSNMVLGAGRQLAKFMELQPLNDLGYPKRYFRALQTYEVVKSMKALMDFTENHNIGPIEGWKRLSEQTETMRLQRQRMQEMEHLWNSGAMNRSAQAQMDGLTGNNNHHHSSAQAAAALTNNQSMLMRLNAMNNPYSDTGAQEGFSSSQHPTPNLNQSPYWSHQRQNLATGGFLSSPQMQQQQQRTMHGTLNTFQQTHFPEDATEIPVDFSDDNFNDSDK</sequence>
<keyword evidence="8" id="KW-0234">DNA repair</keyword>
<keyword evidence="5" id="KW-0227">DNA damage</keyword>
<dbReference type="CDD" id="cd03287">
    <property type="entry name" value="ABC_MSH3_euk"/>
    <property type="match status" value="1"/>
</dbReference>
<feature type="compositionally biased region" description="Acidic residues" evidence="12">
    <location>
        <begin position="1171"/>
        <end position="1187"/>
    </location>
</feature>
<proteinExistence type="inferred from homology"/>
<dbReference type="GO" id="GO:0005524">
    <property type="term" value="F:ATP binding"/>
    <property type="evidence" value="ECO:0007669"/>
    <property type="project" value="UniProtKB-KW"/>
</dbReference>
<feature type="domain" description="DNA mismatch repair proteins mutS family" evidence="13">
    <location>
        <begin position="887"/>
        <end position="903"/>
    </location>
</feature>
<feature type="compositionally biased region" description="Pro residues" evidence="12">
    <location>
        <begin position="16"/>
        <end position="33"/>
    </location>
</feature>
<dbReference type="Pfam" id="PF05188">
    <property type="entry name" value="MutS_II"/>
    <property type="match status" value="1"/>
</dbReference>
<keyword evidence="9" id="KW-0539">Nucleus</keyword>